<dbReference type="Pfam" id="PF07228">
    <property type="entry name" value="SpoIIE"/>
    <property type="match status" value="1"/>
</dbReference>
<dbReference type="SMART" id="SM00331">
    <property type="entry name" value="PP2C_SIG"/>
    <property type="match status" value="1"/>
</dbReference>
<gene>
    <name evidence="4" type="ORF">G3I29_19410</name>
</gene>
<accession>A0A6N9U1H5</accession>
<dbReference type="PANTHER" id="PTHR43156">
    <property type="entry name" value="STAGE II SPORULATION PROTEIN E-RELATED"/>
    <property type="match status" value="1"/>
</dbReference>
<dbReference type="InterPro" id="IPR036457">
    <property type="entry name" value="PPM-type-like_dom_sf"/>
</dbReference>
<feature type="transmembrane region" description="Helical" evidence="2">
    <location>
        <begin position="53"/>
        <end position="71"/>
    </location>
</feature>
<dbReference type="FunFam" id="3.60.40.10:FF:000058">
    <property type="entry name" value="Stage II sporulation protein E"/>
    <property type="match status" value="1"/>
</dbReference>
<comment type="caution">
    <text evidence="4">The sequence shown here is derived from an EMBL/GenBank/DDBJ whole genome shotgun (WGS) entry which is preliminary data.</text>
</comment>
<organism evidence="4 5">
    <name type="scientific">Streptomyces halstedii</name>
    <dbReference type="NCBI Taxonomy" id="1944"/>
    <lineage>
        <taxon>Bacteria</taxon>
        <taxon>Bacillati</taxon>
        <taxon>Actinomycetota</taxon>
        <taxon>Actinomycetes</taxon>
        <taxon>Kitasatosporales</taxon>
        <taxon>Streptomycetaceae</taxon>
        <taxon>Streptomyces</taxon>
    </lineage>
</organism>
<sequence>MSIMSWRRGVEVIPWAVIVIAVVADLVTPTDVSSAPLLAAAPVSAAPLTRTRTIVGVGVVAMIVHAFLAVIDHTFGWRLGIGNQVTLAAVTVLAVALHRMMRRREEGALRAQRVAEVAQKAVLPTPPARIGRLEIAASYIAAEDEALIGGDFYAVRETGHGTRAMIGDVRGKGMAAVQAASVMVGAFQSYADYARDMTELAAWLDRHLEREGERRAGLEQAEGFTTALFVEFDSASQTVSLLNRGHPSPLLLDHRGRVQPLGPSQEAPPLGMTTLGVVPAPIDRFRFPPGSTLLCITDGVTEARDPAGRFYQPEQRLAHLTHRLLEPRQLLRVLAEDVERHSHGRPKDDQGILAITHLRPPHPA</sequence>
<dbReference type="AlphaFoldDB" id="A0A6N9U1H5"/>
<evidence type="ECO:0000256" key="2">
    <source>
        <dbReference type="SAM" id="Phobius"/>
    </source>
</evidence>
<proteinExistence type="predicted"/>
<dbReference type="GO" id="GO:0016791">
    <property type="term" value="F:phosphatase activity"/>
    <property type="evidence" value="ECO:0007669"/>
    <property type="project" value="TreeGrafter"/>
</dbReference>
<evidence type="ECO:0000313" key="5">
    <source>
        <dbReference type="Proteomes" id="UP000471293"/>
    </source>
</evidence>
<dbReference type="PANTHER" id="PTHR43156:SF2">
    <property type="entry name" value="STAGE II SPORULATION PROTEIN E"/>
    <property type="match status" value="1"/>
</dbReference>
<keyword evidence="2" id="KW-0472">Membrane</keyword>
<dbReference type="EMBL" id="JAAGLQ010000412">
    <property type="protein sequence ID" value="NEA17640.1"/>
    <property type="molecule type" value="Genomic_DNA"/>
</dbReference>
<dbReference type="InterPro" id="IPR052016">
    <property type="entry name" value="Bact_Sigma-Reg"/>
</dbReference>
<evidence type="ECO:0000256" key="1">
    <source>
        <dbReference type="ARBA" id="ARBA00022801"/>
    </source>
</evidence>
<reference evidence="4 5" key="1">
    <citation type="submission" date="2020-01" db="EMBL/GenBank/DDBJ databases">
        <title>Insect and environment-associated Actinomycetes.</title>
        <authorList>
            <person name="Currrie C."/>
            <person name="Chevrette M."/>
            <person name="Carlson C."/>
            <person name="Stubbendieck R."/>
            <person name="Wendt-Pienkowski E."/>
        </authorList>
    </citation>
    <scope>NUCLEOTIDE SEQUENCE [LARGE SCALE GENOMIC DNA]</scope>
    <source>
        <strain evidence="4 5">SID11342</strain>
    </source>
</reference>
<keyword evidence="1" id="KW-0378">Hydrolase</keyword>
<dbReference type="Proteomes" id="UP000471293">
    <property type="component" value="Unassembled WGS sequence"/>
</dbReference>
<evidence type="ECO:0000313" key="4">
    <source>
        <dbReference type="EMBL" id="NEA17640.1"/>
    </source>
</evidence>
<feature type="transmembrane region" description="Helical" evidence="2">
    <location>
        <begin position="77"/>
        <end position="97"/>
    </location>
</feature>
<keyword evidence="2" id="KW-0812">Transmembrane</keyword>
<dbReference type="SUPFAM" id="SSF81606">
    <property type="entry name" value="PP2C-like"/>
    <property type="match status" value="1"/>
</dbReference>
<dbReference type="InterPro" id="IPR001932">
    <property type="entry name" value="PPM-type_phosphatase-like_dom"/>
</dbReference>
<dbReference type="Gene3D" id="3.60.40.10">
    <property type="entry name" value="PPM-type phosphatase domain"/>
    <property type="match status" value="1"/>
</dbReference>
<protein>
    <submittedName>
        <fullName evidence="4">Serine/threonine-protein phosphatase</fullName>
    </submittedName>
</protein>
<name>A0A6N9U1H5_STRHA</name>
<keyword evidence="2" id="KW-1133">Transmembrane helix</keyword>
<feature type="domain" description="PPM-type phosphatase" evidence="3">
    <location>
        <begin position="133"/>
        <end position="357"/>
    </location>
</feature>
<evidence type="ECO:0000259" key="3">
    <source>
        <dbReference type="SMART" id="SM00331"/>
    </source>
</evidence>